<keyword evidence="4" id="KW-0645">Protease</keyword>
<accession>A0ABM0GJC2</accession>
<keyword evidence="5" id="KW-0833">Ubl conjugation pathway</keyword>
<evidence type="ECO:0000313" key="13">
    <source>
        <dbReference type="Proteomes" id="UP000694865"/>
    </source>
</evidence>
<organism evidence="13 14">
    <name type="scientific">Saccoglossus kowalevskii</name>
    <name type="common">Acorn worm</name>
    <dbReference type="NCBI Taxonomy" id="10224"/>
    <lineage>
        <taxon>Eukaryota</taxon>
        <taxon>Metazoa</taxon>
        <taxon>Hemichordata</taxon>
        <taxon>Enteropneusta</taxon>
        <taxon>Harrimaniidae</taxon>
        <taxon>Saccoglossus</taxon>
    </lineage>
</organism>
<feature type="active site" evidence="11">
    <location>
        <position position="134"/>
    </location>
</feature>
<evidence type="ECO:0000256" key="7">
    <source>
        <dbReference type="ARBA" id="ARBA00022807"/>
    </source>
</evidence>
<evidence type="ECO:0000256" key="1">
    <source>
        <dbReference type="ARBA" id="ARBA00000707"/>
    </source>
</evidence>
<keyword evidence="8" id="KW-0805">Transcription regulation</keyword>
<dbReference type="GeneID" id="100377257"/>
<feature type="active site" evidence="11">
    <location>
        <position position="119"/>
    </location>
</feature>
<evidence type="ECO:0000256" key="6">
    <source>
        <dbReference type="ARBA" id="ARBA00022801"/>
    </source>
</evidence>
<dbReference type="PROSITE" id="PS50957">
    <property type="entry name" value="JOSEPHIN"/>
    <property type="match status" value="1"/>
</dbReference>
<dbReference type="Gene3D" id="1.10.287.10">
    <property type="entry name" value="S15/NS1, RNA-binding"/>
    <property type="match status" value="1"/>
</dbReference>
<feature type="domain" description="Josephin" evidence="12">
    <location>
        <begin position="1"/>
        <end position="180"/>
    </location>
</feature>
<keyword evidence="13" id="KW-1185">Reference proteome</keyword>
<name>A0ABM0GJC2_SACKO</name>
<comment type="catalytic activity">
    <reaction evidence="1">
        <text>Thiol-dependent hydrolysis of ester, thioester, amide, peptide and isopeptide bonds formed by the C-terminal Gly of ubiquitin (a 76-residue protein attached to proteins as an intracellular targeting signal).</text>
        <dbReference type="EC" id="3.4.19.12"/>
    </reaction>
</comment>
<dbReference type="EC" id="3.4.19.12" evidence="3"/>
<dbReference type="SMART" id="SM00726">
    <property type="entry name" value="UIM"/>
    <property type="match status" value="2"/>
</dbReference>
<feature type="active site" evidence="11">
    <location>
        <position position="14"/>
    </location>
</feature>
<evidence type="ECO:0000256" key="11">
    <source>
        <dbReference type="PROSITE-ProRule" id="PRU00331"/>
    </source>
</evidence>
<evidence type="ECO:0000256" key="3">
    <source>
        <dbReference type="ARBA" id="ARBA00012759"/>
    </source>
</evidence>
<keyword evidence="10" id="KW-0539">Nucleus</keyword>
<dbReference type="Gene3D" id="3.90.70.40">
    <property type="match status" value="1"/>
</dbReference>
<dbReference type="RefSeq" id="XP_002731119.1">
    <property type="nucleotide sequence ID" value="XM_002731073.2"/>
</dbReference>
<dbReference type="PANTHER" id="PTHR14159:SF0">
    <property type="entry name" value="ATAXIN-3-RELATED"/>
    <property type="match status" value="1"/>
</dbReference>
<comment type="subcellular location">
    <subcellularLocation>
        <location evidence="2">Nucleus</location>
    </subcellularLocation>
</comment>
<dbReference type="PANTHER" id="PTHR14159">
    <property type="entry name" value="ATAXIN-3-RELATED"/>
    <property type="match status" value="1"/>
</dbReference>
<keyword evidence="6 11" id="KW-0378">Hydrolase</keyword>
<evidence type="ECO:0000259" key="12">
    <source>
        <dbReference type="PROSITE" id="PS50957"/>
    </source>
</evidence>
<evidence type="ECO:0000256" key="9">
    <source>
        <dbReference type="ARBA" id="ARBA00023163"/>
    </source>
</evidence>
<dbReference type="InterPro" id="IPR003903">
    <property type="entry name" value="UIM_dom"/>
</dbReference>
<dbReference type="InterPro" id="IPR033865">
    <property type="entry name" value="Ataxin-3"/>
</dbReference>
<evidence type="ECO:0000256" key="2">
    <source>
        <dbReference type="ARBA" id="ARBA00004123"/>
    </source>
</evidence>
<dbReference type="InterPro" id="IPR006155">
    <property type="entry name" value="Josephin"/>
</dbReference>
<reference evidence="14" key="1">
    <citation type="submission" date="2025-08" db="UniProtKB">
        <authorList>
            <consortium name="RefSeq"/>
        </authorList>
    </citation>
    <scope>IDENTIFICATION</scope>
    <source>
        <tissue evidence="14">Testes</tissue>
    </source>
</reference>
<evidence type="ECO:0000313" key="14">
    <source>
        <dbReference type="RefSeq" id="XP_002731119.1"/>
    </source>
</evidence>
<proteinExistence type="predicted"/>
<evidence type="ECO:0000256" key="8">
    <source>
        <dbReference type="ARBA" id="ARBA00023015"/>
    </source>
</evidence>
<evidence type="ECO:0000256" key="5">
    <source>
        <dbReference type="ARBA" id="ARBA00022786"/>
    </source>
</evidence>
<evidence type="ECO:0000256" key="10">
    <source>
        <dbReference type="ARBA" id="ARBA00023242"/>
    </source>
</evidence>
<protein>
    <recommendedName>
        <fullName evidence="3">ubiquitinyl hydrolase 1</fullName>
        <ecNumber evidence="3">3.4.19.12</ecNumber>
    </recommendedName>
</protein>
<evidence type="ECO:0000256" key="4">
    <source>
        <dbReference type="ARBA" id="ARBA00022670"/>
    </source>
</evidence>
<sequence length="357" mass="39946">MDAIVHETQDGSLCAQHCLNALLQGEYFTAVDLSMLARDLDEEERKRMAEGDLQSAEYLKFLEQPSGNMDDSGFFSVQVISSALSVWGLDLVPFGSEAATVATVDPTTEIAFICNYKEHWFTVRKLGRQWFNLNSLLTGPELVSDTYLSMFLAQLRQEGYSIFVVKGQLPECEANEVLQIIEAVQTQRPKLLSELQKQNKSANDGASTSKQHVNLDDLQKALKASGQCFESDQEEEDRLQEAIRLSMQGCDGGSASSSQAVDLDEVRQKRQAYFDRHRLEGEQCQETQLNCGSPELEINDNDKITSFTQSDDELEQMSTQELETTAIEGTKKTVSDLTEEEMLKIAMDLSMNAEDTE</sequence>
<dbReference type="SMART" id="SM01246">
    <property type="entry name" value="Josephin"/>
    <property type="match status" value="1"/>
</dbReference>
<gene>
    <name evidence="14" type="primary">LOC100377257</name>
</gene>
<dbReference type="Pfam" id="PF02099">
    <property type="entry name" value="Josephin"/>
    <property type="match status" value="1"/>
</dbReference>
<keyword evidence="7" id="KW-0788">Thiol protease</keyword>
<dbReference type="PRINTS" id="PR01233">
    <property type="entry name" value="JOSEPHIN"/>
</dbReference>
<keyword evidence="9" id="KW-0804">Transcription</keyword>
<dbReference type="Proteomes" id="UP000694865">
    <property type="component" value="Unplaced"/>
</dbReference>